<dbReference type="CDD" id="cd10917">
    <property type="entry name" value="CE4_NodB_like_6s_7s"/>
    <property type="match status" value="1"/>
</dbReference>
<protein>
    <submittedName>
        <fullName evidence="4">Peptidoglycan/xylan/chitin deacetylase (PgdA/CDA1 family)</fullName>
    </submittedName>
</protein>
<keyword evidence="5" id="KW-1185">Reference proteome</keyword>
<gene>
    <name evidence="4" type="ORF">J2W94_000593</name>
</gene>
<dbReference type="RefSeq" id="WP_310090179.1">
    <property type="nucleotide sequence ID" value="NZ_JAVDTT010000001.1"/>
</dbReference>
<dbReference type="PANTHER" id="PTHR10587:SF133">
    <property type="entry name" value="CHITIN DEACETYLASE 1-RELATED"/>
    <property type="match status" value="1"/>
</dbReference>
<dbReference type="Pfam" id="PF01522">
    <property type="entry name" value="Polysacc_deac_1"/>
    <property type="match status" value="1"/>
</dbReference>
<keyword evidence="2" id="KW-0378">Hydrolase</keyword>
<dbReference type="PROSITE" id="PS51677">
    <property type="entry name" value="NODB"/>
    <property type="match status" value="1"/>
</dbReference>
<proteinExistence type="predicted"/>
<dbReference type="PANTHER" id="PTHR10587">
    <property type="entry name" value="GLYCOSYL TRANSFERASE-RELATED"/>
    <property type="match status" value="1"/>
</dbReference>
<accession>A0ABU1RNI1</accession>
<evidence type="ECO:0000259" key="3">
    <source>
        <dbReference type="PROSITE" id="PS51677"/>
    </source>
</evidence>
<keyword evidence="1" id="KW-0479">Metal-binding</keyword>
<evidence type="ECO:0000313" key="5">
    <source>
        <dbReference type="Proteomes" id="UP001254759"/>
    </source>
</evidence>
<organism evidence="4 5">
    <name type="scientific">Pseudoxanthomonas sacheonensis</name>
    <dbReference type="NCBI Taxonomy" id="443615"/>
    <lineage>
        <taxon>Bacteria</taxon>
        <taxon>Pseudomonadati</taxon>
        <taxon>Pseudomonadota</taxon>
        <taxon>Gammaproteobacteria</taxon>
        <taxon>Lysobacterales</taxon>
        <taxon>Lysobacteraceae</taxon>
        <taxon>Pseudoxanthomonas</taxon>
    </lineage>
</organism>
<feature type="domain" description="NodB homology" evidence="3">
    <location>
        <begin position="15"/>
        <end position="193"/>
    </location>
</feature>
<evidence type="ECO:0000313" key="4">
    <source>
        <dbReference type="EMBL" id="MDR6840329.1"/>
    </source>
</evidence>
<sequence length="199" mass="22579">MPSSLVTTTGSRARRSLYLTFDDGPHPEHTAPLLDLLASHEAKASFFLIGRQIEANTELARRIALEGHTLGNHSFTHPHFDKLSLSEQLDEVNRTDALLSGIDGQPRHSFRPPRGVMPPRMLANFFRRRRRATYWSYDSLDYSRRPAAELIEIIRRHPVRPGDILLMHDDSTLSLEMLAHLIPEWKAQGFALEALPAEA</sequence>
<comment type="caution">
    <text evidence="4">The sequence shown here is derived from an EMBL/GenBank/DDBJ whole genome shotgun (WGS) entry which is preliminary data.</text>
</comment>
<reference evidence="4 5" key="1">
    <citation type="submission" date="2023-07" db="EMBL/GenBank/DDBJ databases">
        <title>Sorghum-associated microbial communities from plants grown in Nebraska, USA.</title>
        <authorList>
            <person name="Schachtman D."/>
        </authorList>
    </citation>
    <scope>NUCLEOTIDE SEQUENCE [LARGE SCALE GENOMIC DNA]</scope>
    <source>
        <strain evidence="4 5">BE107</strain>
    </source>
</reference>
<dbReference type="Gene3D" id="3.20.20.370">
    <property type="entry name" value="Glycoside hydrolase/deacetylase"/>
    <property type="match status" value="1"/>
</dbReference>
<dbReference type="InterPro" id="IPR002509">
    <property type="entry name" value="NODB_dom"/>
</dbReference>
<dbReference type="InterPro" id="IPR011330">
    <property type="entry name" value="Glyco_hydro/deAcase_b/a-brl"/>
</dbReference>
<dbReference type="Proteomes" id="UP001254759">
    <property type="component" value="Unassembled WGS sequence"/>
</dbReference>
<dbReference type="EMBL" id="JAVDTT010000001">
    <property type="protein sequence ID" value="MDR6840329.1"/>
    <property type="molecule type" value="Genomic_DNA"/>
</dbReference>
<dbReference type="InterPro" id="IPR050248">
    <property type="entry name" value="Polysacc_deacetylase_ArnD"/>
</dbReference>
<name>A0ABU1RNI1_9GAMM</name>
<evidence type="ECO:0000256" key="1">
    <source>
        <dbReference type="ARBA" id="ARBA00022723"/>
    </source>
</evidence>
<evidence type="ECO:0000256" key="2">
    <source>
        <dbReference type="ARBA" id="ARBA00022801"/>
    </source>
</evidence>
<dbReference type="SUPFAM" id="SSF88713">
    <property type="entry name" value="Glycoside hydrolase/deacetylase"/>
    <property type="match status" value="1"/>
</dbReference>